<protein>
    <submittedName>
        <fullName evidence="1">Uncharacterized protein</fullName>
    </submittedName>
</protein>
<sequence>MTKPQCRLLVHPVGCCEVSSAAVQVGLAKVATMPDRWTSIDLVTLGHNKPW</sequence>
<comment type="caution">
    <text evidence="1">The sequence shown here is derived from an EMBL/GenBank/DDBJ whole genome shotgun (WGS) entry which is preliminary data.</text>
</comment>
<keyword evidence="2" id="KW-1185">Reference proteome</keyword>
<gene>
    <name evidence="1" type="ORF">AVEN_235203_1</name>
</gene>
<evidence type="ECO:0000313" key="1">
    <source>
        <dbReference type="EMBL" id="GBN89758.1"/>
    </source>
</evidence>
<dbReference type="AlphaFoldDB" id="A0A4Y2SNA1"/>
<reference evidence="1 2" key="1">
    <citation type="journal article" date="2019" name="Sci. Rep.">
        <title>Orb-weaving spider Araneus ventricosus genome elucidates the spidroin gene catalogue.</title>
        <authorList>
            <person name="Kono N."/>
            <person name="Nakamura H."/>
            <person name="Ohtoshi R."/>
            <person name="Moran D.A.P."/>
            <person name="Shinohara A."/>
            <person name="Yoshida Y."/>
            <person name="Fujiwara M."/>
            <person name="Mori M."/>
            <person name="Tomita M."/>
            <person name="Arakawa K."/>
        </authorList>
    </citation>
    <scope>NUCLEOTIDE SEQUENCE [LARGE SCALE GENOMIC DNA]</scope>
</reference>
<organism evidence="1 2">
    <name type="scientific">Araneus ventricosus</name>
    <name type="common">Orbweaver spider</name>
    <name type="synonym">Epeira ventricosa</name>
    <dbReference type="NCBI Taxonomy" id="182803"/>
    <lineage>
        <taxon>Eukaryota</taxon>
        <taxon>Metazoa</taxon>
        <taxon>Ecdysozoa</taxon>
        <taxon>Arthropoda</taxon>
        <taxon>Chelicerata</taxon>
        <taxon>Arachnida</taxon>
        <taxon>Araneae</taxon>
        <taxon>Araneomorphae</taxon>
        <taxon>Entelegynae</taxon>
        <taxon>Araneoidea</taxon>
        <taxon>Araneidae</taxon>
        <taxon>Araneus</taxon>
    </lineage>
</organism>
<name>A0A4Y2SNA1_ARAVE</name>
<accession>A0A4Y2SNA1</accession>
<dbReference type="Proteomes" id="UP000499080">
    <property type="component" value="Unassembled WGS sequence"/>
</dbReference>
<dbReference type="EMBL" id="BGPR01022957">
    <property type="protein sequence ID" value="GBN89758.1"/>
    <property type="molecule type" value="Genomic_DNA"/>
</dbReference>
<evidence type="ECO:0000313" key="2">
    <source>
        <dbReference type="Proteomes" id="UP000499080"/>
    </source>
</evidence>
<feature type="non-terminal residue" evidence="1">
    <location>
        <position position="51"/>
    </location>
</feature>
<proteinExistence type="predicted"/>